<dbReference type="Gene3D" id="3.40.50.1000">
    <property type="entry name" value="HAD superfamily/HAD-like"/>
    <property type="match status" value="1"/>
</dbReference>
<dbReference type="InterPro" id="IPR036412">
    <property type="entry name" value="HAD-like_sf"/>
</dbReference>
<keyword evidence="2" id="KW-1185">Reference proteome</keyword>
<dbReference type="InterPro" id="IPR023214">
    <property type="entry name" value="HAD_sf"/>
</dbReference>
<protein>
    <submittedName>
        <fullName evidence="1">Haloacid dehalogenase</fullName>
    </submittedName>
</protein>
<evidence type="ECO:0000313" key="1">
    <source>
        <dbReference type="EMBL" id="GHG00046.1"/>
    </source>
</evidence>
<dbReference type="AlphaFoldDB" id="A0A919EMG7"/>
<accession>A0A919EMG7</accession>
<evidence type="ECO:0000313" key="2">
    <source>
        <dbReference type="Proteomes" id="UP000623842"/>
    </source>
</evidence>
<dbReference type="EMBL" id="BNCK01000007">
    <property type="protein sequence ID" value="GHG00046.1"/>
    <property type="molecule type" value="Genomic_DNA"/>
</dbReference>
<sequence>MLKPVVDPLPSWQEGKVKQRIIEFVQQVTDESSIHYVVPENRIATFDNDGTLMVEKPVMAQVAYFKRKLLNAEVINTKSKWLRIAHWIKSLFFDLFGFIRLLLTLWRRGMTTEQYRASVARWIAQAKHPRFGKKYTELVYKPMLEVLQYFEANDFKNYIVTGSTANFVRPWSQDVYQVSVNRVIGSSLKTKLSLRSGQLDIMLEPLPFSIENRATKVLSIERRIAKRPIAAFGNSYGDVDMLRWTRNSHSSLCVLIHHTDAEREYAYSPNTRFCFGTNTLDYAEQLQWQVVDMKQDWKTVF</sequence>
<dbReference type="Proteomes" id="UP000623842">
    <property type="component" value="Unassembled WGS sequence"/>
</dbReference>
<reference evidence="1" key="2">
    <citation type="submission" date="2020-09" db="EMBL/GenBank/DDBJ databases">
        <authorList>
            <person name="Sun Q."/>
            <person name="Kim S."/>
        </authorList>
    </citation>
    <scope>NUCLEOTIDE SEQUENCE</scope>
    <source>
        <strain evidence="1">KCTC 42731</strain>
    </source>
</reference>
<reference evidence="1" key="1">
    <citation type="journal article" date="2014" name="Int. J. Syst. Evol. Microbiol.">
        <title>Complete genome sequence of Corynebacterium casei LMG S-19264T (=DSM 44701T), isolated from a smear-ripened cheese.</title>
        <authorList>
            <consortium name="US DOE Joint Genome Institute (JGI-PGF)"/>
            <person name="Walter F."/>
            <person name="Albersmeier A."/>
            <person name="Kalinowski J."/>
            <person name="Ruckert C."/>
        </authorList>
    </citation>
    <scope>NUCLEOTIDE SEQUENCE</scope>
    <source>
        <strain evidence="1">KCTC 42731</strain>
    </source>
</reference>
<proteinExistence type="predicted"/>
<dbReference type="RefSeq" id="WP_189772416.1">
    <property type="nucleotide sequence ID" value="NZ_BNCK01000007.1"/>
</dbReference>
<gene>
    <name evidence="1" type="ORF">GCM10017161_30820</name>
</gene>
<name>A0A919EMG7_9GAMM</name>
<organism evidence="1 2">
    <name type="scientific">Thalassotalea marina</name>
    <dbReference type="NCBI Taxonomy" id="1673741"/>
    <lineage>
        <taxon>Bacteria</taxon>
        <taxon>Pseudomonadati</taxon>
        <taxon>Pseudomonadota</taxon>
        <taxon>Gammaproteobacteria</taxon>
        <taxon>Alteromonadales</taxon>
        <taxon>Colwelliaceae</taxon>
        <taxon>Thalassotalea</taxon>
    </lineage>
</organism>
<dbReference type="SUPFAM" id="SSF56784">
    <property type="entry name" value="HAD-like"/>
    <property type="match status" value="1"/>
</dbReference>
<dbReference type="Pfam" id="PF12710">
    <property type="entry name" value="HAD"/>
    <property type="match status" value="1"/>
</dbReference>
<comment type="caution">
    <text evidence="1">The sequence shown here is derived from an EMBL/GenBank/DDBJ whole genome shotgun (WGS) entry which is preliminary data.</text>
</comment>